<comment type="similarity">
    <text evidence="1">Belongs to the protease inhibitor I39 (alpha-2-macroglobulin) family. Bacterial alpha-2-macroglobulin subfamily.</text>
</comment>
<feature type="signal peptide" evidence="2">
    <location>
        <begin position="1"/>
        <end position="21"/>
    </location>
</feature>
<evidence type="ECO:0008006" key="7">
    <source>
        <dbReference type="Google" id="ProtNLM"/>
    </source>
</evidence>
<dbReference type="RefSeq" id="WP_107940509.1">
    <property type="nucleotide sequence ID" value="NZ_QANS01000004.1"/>
</dbReference>
<dbReference type="InterPro" id="IPR041246">
    <property type="entry name" value="Bact_MG10"/>
</dbReference>
<evidence type="ECO:0000313" key="6">
    <source>
        <dbReference type="Proteomes" id="UP000244248"/>
    </source>
</evidence>
<protein>
    <recommendedName>
        <fullName evidence="7">Alpha-2-macroglobulin</fullName>
    </recommendedName>
</protein>
<dbReference type="PANTHER" id="PTHR40094">
    <property type="entry name" value="ALPHA-2-MACROGLOBULIN HOMOLOG"/>
    <property type="match status" value="1"/>
</dbReference>
<evidence type="ECO:0000256" key="1">
    <source>
        <dbReference type="ARBA" id="ARBA00010556"/>
    </source>
</evidence>
<keyword evidence="6" id="KW-1185">Reference proteome</keyword>
<feature type="chain" id="PRO_5015592625" description="Alpha-2-macroglobulin" evidence="2">
    <location>
        <begin position="22"/>
        <end position="1916"/>
    </location>
</feature>
<evidence type="ECO:0000259" key="4">
    <source>
        <dbReference type="SMART" id="SM01360"/>
    </source>
</evidence>
<keyword evidence="2" id="KW-0732">Signal</keyword>
<comment type="caution">
    <text evidence="5">The sequence shown here is derived from an EMBL/GenBank/DDBJ whole genome shotgun (WGS) entry which is preliminary data.</text>
</comment>
<sequence length="1916" mass="210383">MKNNSHLVALCALLFPLVAFSAQVETFSPQGEIKKVRQVAARFSEDVVKFGDPRLAAPFKIDCSAAGAGRWADGRNWVYDFKQDMPAGISCQFTVLPDFKDLSGSPLTGDSTFSFNTGGPAIVRALPSDGDESIDENQIFILSLDAAATSASVGKNAWCEVDGVNERIPVRVLRDQERKKVLAQRRLLGYEYLNLFIVRDADGQLLGRGKLQTQKQLDDGEKKFAVVQCRRRLPAAHQISLVWGKGIATSDGVQTSDEQRFGYQVRPEFTARFNCQRANTNAGCLPMLPVSLSFSAPISRNLANGIALVAADGTQFKPEAIKEDRVEAVTFKGPFAERAKYKIVLPLDIKDDAGRKLSNAKRFPLEVATDEAPPLAKFSGQFGILELNEGGVLPVSLRNLDGAPKGAVSIAARSRRIEREQDIYEWISRIRKATQSEWSDGGEILPGTNSVLKGDPQAKSLPVIKPLGARAFEVAPIDLKNAGLYVVELESPKLGQALHGKNKPYYVPTMALVTDLSVHFQWGLESSSVWVTRLHDGSSVSNATVSVFNACSGAVLWKGQADRNGIARITESLPPPRQWVSCTGGSSPELLVSAREGSDFSFVLSSWNEGIAPSDFGNIASSLYGDAQSYNHTVLDRALYHAGETVSMKHYVREPTSSGLRLPKAMPNQLVIMHEGSGKTFELPLKMDAIGIGENQWVIPKDAPLGIYQMSLKQGNTSINSGQFRVEQFKLPTARAQIQIPKAPLVAARSATLDLQVNYLSGGGAANLPVKLRTLVQPRAVSFKHYDEFSFGGEAVREGLVETSEGGAFDEFDDQGTRATGQQAQPAQTIPLTLDKMGAARVTAPIPLVKSAQELLTEMEYSDPNGQILTVARRVPLWPSAVTVGLKTEGWVSSSDNVNVRIAVLNTKGVPLSKVPVNVEVFQQETHSYRKRLIGGFYSYAHTRKIKRLPMTCAATSDELGMATCHFAPGVSGEIVLQAKARDAKGKETRSVLSVWVAGKDDWWFSQQANDRMDLLPEKKEYQPDEVARFQVRMPFRSANALVTVEREGVLEQFVTKLDGEKPIIEVPLKGSYAPNVFVSVLAVRGRPTDGWLQNLAVAARGFLAKLQPVKPEPASKYLAAPPTSLTDLSRPAFRLGIANISVGLKAHRLQVDVSPDKPTYQIRDKATVVVTVKKPDGQPAKGGEIAFAAVDDALLELQPNDTWNILQAMMAPRPLSVLTSTAQLQVVGKRQYGRKTAPPGGGGGRSGAREVFDTLLLWKGRVKLDNQGQATIPVPLNDALTSFRLVAVASLGTGQFGTGTASIRTHQDLELVPAMPVVVREGDQFRAAYTVRNATNAAMHTSVNATMQGNSLPERVLDIPAGEAREASWDITVPINSRELVWEVRANAGAASDRVKTKQTVMQAYPVRVYQATLTQLDKPYQLFVQRPEDAVPGRGGIHVELMSQLGGSLDGVRDYMGVYPWNCIEQRLSRAIAMGDAIAWESVKSDMPVFLDRDGLLRYYPAQWLDGSDALTAYVLAITHEKKWEIAADPRKRMIDALQAFVQGRLQRGNPLNREDQTERKLAALEALARYDAVQPEWVNVLQFQPNLLPTSALLDWIGVLQRVQGIEKGDERLKQALQILRSRINFQGTIMTFSTERDDAWWWLMASADRNANIAVLRVLNTPEWQADLPRLWRGAWQRQKRGHWDTTLANAWGVLTAQRFAEKFQKEPVQGSVQAAMGEEKKQHDWKSPSGEIDFAWPEGAANLSLTQNGSGAPWAIVQSRAAIPLKQPLSTGYRVEKTITPVEVKGKGYARGDVWKIRLDIDAQSDMTWVAIDDPVPPGAMILGSGLGGDSALFARGQKRDGAAWLAYEEKRQDSYRAYYEYVPKGKFSLEYTIRLNTPGDFQMPTTRVEAMYAPEMFGELPNPPLKVQSP</sequence>
<dbReference type="Proteomes" id="UP000244248">
    <property type="component" value="Unassembled WGS sequence"/>
</dbReference>
<gene>
    <name evidence="5" type="ORF">CJD38_11475</name>
</gene>
<dbReference type="Pfam" id="PF07703">
    <property type="entry name" value="A2M_BRD"/>
    <property type="match status" value="1"/>
</dbReference>
<evidence type="ECO:0000313" key="5">
    <source>
        <dbReference type="EMBL" id="PTU30924.1"/>
    </source>
</evidence>
<dbReference type="Pfam" id="PF17973">
    <property type="entry name" value="bMG10"/>
    <property type="match status" value="1"/>
</dbReference>
<dbReference type="Pfam" id="PF01835">
    <property type="entry name" value="MG2"/>
    <property type="match status" value="1"/>
</dbReference>
<dbReference type="GO" id="GO:0004866">
    <property type="term" value="F:endopeptidase inhibitor activity"/>
    <property type="evidence" value="ECO:0007669"/>
    <property type="project" value="InterPro"/>
</dbReference>
<dbReference type="InterPro" id="IPR001599">
    <property type="entry name" value="Macroglobln_a2"/>
</dbReference>
<reference evidence="5 6" key="1">
    <citation type="submission" date="2018-04" db="EMBL/GenBank/DDBJ databases">
        <title>Novel species isolated from glacier.</title>
        <authorList>
            <person name="Liu Q."/>
            <person name="Xin Y.-H."/>
        </authorList>
    </citation>
    <scope>NUCLEOTIDE SEQUENCE [LARGE SCALE GENOMIC DNA]</scope>
    <source>
        <strain evidence="5 6">GT1R17</strain>
    </source>
</reference>
<feature type="domain" description="Alpha-2-macroglobulin bait region" evidence="3">
    <location>
        <begin position="1013"/>
        <end position="1198"/>
    </location>
</feature>
<dbReference type="InterPro" id="IPR051802">
    <property type="entry name" value="YfhM-like"/>
</dbReference>
<dbReference type="Pfam" id="PF11974">
    <property type="entry name" value="bMG3"/>
    <property type="match status" value="1"/>
</dbReference>
<dbReference type="InterPro" id="IPR011625">
    <property type="entry name" value="A2M_N_BRD"/>
</dbReference>
<dbReference type="PANTHER" id="PTHR40094:SF1">
    <property type="entry name" value="UBIQUITIN DOMAIN-CONTAINING PROTEIN"/>
    <property type="match status" value="1"/>
</dbReference>
<evidence type="ECO:0000259" key="3">
    <source>
        <dbReference type="SMART" id="SM01359"/>
    </source>
</evidence>
<dbReference type="Pfam" id="PF00207">
    <property type="entry name" value="A2M"/>
    <property type="match status" value="1"/>
</dbReference>
<accession>A0A2T5MEB2</accession>
<dbReference type="SMART" id="SM01360">
    <property type="entry name" value="A2M"/>
    <property type="match status" value="1"/>
</dbReference>
<dbReference type="SMART" id="SM01359">
    <property type="entry name" value="A2M_N_2"/>
    <property type="match status" value="1"/>
</dbReference>
<proteinExistence type="inferred from homology"/>
<name>A0A2T5MEB2_9GAMM</name>
<evidence type="ECO:0000256" key="2">
    <source>
        <dbReference type="SAM" id="SignalP"/>
    </source>
</evidence>
<dbReference type="OrthoDB" id="9767116at2"/>
<organism evidence="5 6">
    <name type="scientific">Stenotrophobium rhamnosiphilum</name>
    <dbReference type="NCBI Taxonomy" id="2029166"/>
    <lineage>
        <taxon>Bacteria</taxon>
        <taxon>Pseudomonadati</taxon>
        <taxon>Pseudomonadota</taxon>
        <taxon>Gammaproteobacteria</taxon>
        <taxon>Nevskiales</taxon>
        <taxon>Nevskiaceae</taxon>
        <taxon>Stenotrophobium</taxon>
    </lineage>
</organism>
<dbReference type="Gene3D" id="2.60.40.1930">
    <property type="match status" value="1"/>
</dbReference>
<feature type="domain" description="Alpha-2-macroglobulin" evidence="4">
    <location>
        <begin position="1256"/>
        <end position="1346"/>
    </location>
</feature>
<dbReference type="InterPro" id="IPR002890">
    <property type="entry name" value="MG2"/>
</dbReference>
<dbReference type="InterPro" id="IPR021868">
    <property type="entry name" value="Alpha_2_Macroglob_MG3"/>
</dbReference>
<dbReference type="EMBL" id="QANS01000004">
    <property type="protein sequence ID" value="PTU30924.1"/>
    <property type="molecule type" value="Genomic_DNA"/>
</dbReference>